<organism evidence="5 6">
    <name type="scientific">Methylocystis rosea</name>
    <dbReference type="NCBI Taxonomy" id="173366"/>
    <lineage>
        <taxon>Bacteria</taxon>
        <taxon>Pseudomonadati</taxon>
        <taxon>Pseudomonadota</taxon>
        <taxon>Alphaproteobacteria</taxon>
        <taxon>Hyphomicrobiales</taxon>
        <taxon>Methylocystaceae</taxon>
        <taxon>Methylocystis</taxon>
    </lineage>
</organism>
<evidence type="ECO:0000256" key="3">
    <source>
        <dbReference type="ARBA" id="ARBA00022842"/>
    </source>
</evidence>
<feature type="domain" description="HpcH/HpaI aldolase/citrate lyase" evidence="4">
    <location>
        <begin position="19"/>
        <end position="196"/>
    </location>
</feature>
<dbReference type="PANTHER" id="PTHR32308:SF0">
    <property type="entry name" value="HPCH_HPAI ALDOLASE_CITRATE LYASE DOMAIN-CONTAINING PROTEIN"/>
    <property type="match status" value="1"/>
</dbReference>
<sequence length="247" mass="25032">MRSCLILESDASDEDVAAALFCGADAILLRLGPCAEDAARRSARARAGALINEARGKEARGKRAAPKLFVEVAPLENELIEADLDALFGPGPEGVFLPCCDGAASLQRMSVKLAVREAQAGIADGATRIGAFAGGDPAAVLALRSFAGASPRLAALAFDESGLRAALGLAEGNGAAVQMARGAVVLAAASAGVPALAAPIPTGENKAYAAARRDGFRGAMALFPGEIAAIHEVFPTGENRQRPQSSA</sequence>
<evidence type="ECO:0000256" key="1">
    <source>
        <dbReference type="ARBA" id="ARBA00001946"/>
    </source>
</evidence>
<dbReference type="Gene3D" id="3.20.20.60">
    <property type="entry name" value="Phosphoenolpyruvate-binding domains"/>
    <property type="match status" value="1"/>
</dbReference>
<name>A0ABX6EP90_9HYPH</name>
<dbReference type="InterPro" id="IPR005000">
    <property type="entry name" value="Aldolase/citrate-lyase_domain"/>
</dbReference>
<keyword evidence="3" id="KW-0460">Magnesium</keyword>
<keyword evidence="6" id="KW-1185">Reference proteome</keyword>
<dbReference type="PANTHER" id="PTHR32308">
    <property type="entry name" value="LYASE BETA SUBUNIT, PUTATIVE (AFU_ORTHOLOGUE AFUA_4G13030)-RELATED"/>
    <property type="match status" value="1"/>
</dbReference>
<evidence type="ECO:0000256" key="2">
    <source>
        <dbReference type="ARBA" id="ARBA00022723"/>
    </source>
</evidence>
<evidence type="ECO:0000313" key="6">
    <source>
        <dbReference type="Proteomes" id="UP000424673"/>
    </source>
</evidence>
<protein>
    <submittedName>
        <fullName evidence="5">Aldolase</fullName>
    </submittedName>
</protein>
<reference evidence="5 6" key="2">
    <citation type="journal article" date="2021" name="AMB Express">
        <title>Isolation and characterisation of Methylocystis spp. for poly-3-hydroxybutyrate production using waste methane feedstocks.</title>
        <authorList>
            <person name="Rumah B.L."/>
            <person name="Stead C.E."/>
            <person name="Claxton Stevens B.H."/>
            <person name="Minton N.P."/>
            <person name="Grosse-Honebrink A."/>
            <person name="Zhang Y."/>
        </authorList>
    </citation>
    <scope>NUCLEOTIDE SEQUENCE [LARGE SCALE GENOMIC DNA]</scope>
    <source>
        <strain evidence="5 6">BRCS1</strain>
    </source>
</reference>
<dbReference type="InterPro" id="IPR015813">
    <property type="entry name" value="Pyrv/PenolPyrv_kinase-like_dom"/>
</dbReference>
<evidence type="ECO:0000313" key="5">
    <source>
        <dbReference type="EMBL" id="QGM95191.1"/>
    </source>
</evidence>
<keyword evidence="2" id="KW-0479">Metal-binding</keyword>
<dbReference type="Pfam" id="PF03328">
    <property type="entry name" value="HpcH_HpaI"/>
    <property type="match status" value="1"/>
</dbReference>
<dbReference type="InterPro" id="IPR040442">
    <property type="entry name" value="Pyrv_kinase-like_dom_sf"/>
</dbReference>
<gene>
    <name evidence="5" type="ORF">F7D13_14775</name>
</gene>
<dbReference type="EMBL" id="CP044328">
    <property type="protein sequence ID" value="QGM95191.1"/>
    <property type="molecule type" value="Genomic_DNA"/>
</dbReference>
<reference evidence="6" key="1">
    <citation type="submission" date="2019-09" db="EMBL/GenBank/DDBJ databases">
        <title>Isolation and complete genome sequencing of Methylocystis species.</title>
        <authorList>
            <person name="Rumah B.L."/>
            <person name="Stead C.E."/>
            <person name="Stevens B.C."/>
            <person name="Minton N.P."/>
            <person name="Grosse-Honebrink A."/>
            <person name="Zhang Y."/>
        </authorList>
    </citation>
    <scope>NUCLEOTIDE SEQUENCE [LARGE SCALE GENOMIC DNA]</scope>
    <source>
        <strain evidence="6">BRCS1</strain>
    </source>
</reference>
<proteinExistence type="predicted"/>
<dbReference type="Proteomes" id="UP000424673">
    <property type="component" value="Chromosome"/>
</dbReference>
<dbReference type="SUPFAM" id="SSF51621">
    <property type="entry name" value="Phosphoenolpyruvate/pyruvate domain"/>
    <property type="match status" value="1"/>
</dbReference>
<accession>A0ABX6EP90</accession>
<comment type="cofactor">
    <cofactor evidence="1">
        <name>Mg(2+)</name>
        <dbReference type="ChEBI" id="CHEBI:18420"/>
    </cofactor>
</comment>
<evidence type="ECO:0000259" key="4">
    <source>
        <dbReference type="Pfam" id="PF03328"/>
    </source>
</evidence>